<organism evidence="11 12">
    <name type="scientific">Lithospermum erythrorhizon</name>
    <name type="common">Purple gromwell</name>
    <name type="synonym">Lithospermum officinale var. erythrorhizon</name>
    <dbReference type="NCBI Taxonomy" id="34254"/>
    <lineage>
        <taxon>Eukaryota</taxon>
        <taxon>Viridiplantae</taxon>
        <taxon>Streptophyta</taxon>
        <taxon>Embryophyta</taxon>
        <taxon>Tracheophyta</taxon>
        <taxon>Spermatophyta</taxon>
        <taxon>Magnoliopsida</taxon>
        <taxon>eudicotyledons</taxon>
        <taxon>Gunneridae</taxon>
        <taxon>Pentapetalae</taxon>
        <taxon>asterids</taxon>
        <taxon>lamiids</taxon>
        <taxon>Boraginales</taxon>
        <taxon>Boraginaceae</taxon>
        <taxon>Boraginoideae</taxon>
        <taxon>Lithospermeae</taxon>
        <taxon>Lithospermum</taxon>
    </lineage>
</organism>
<keyword evidence="6 9" id="KW-0732">Signal</keyword>
<evidence type="ECO:0000256" key="9">
    <source>
        <dbReference type="SAM" id="SignalP"/>
    </source>
</evidence>
<dbReference type="InterPro" id="IPR036318">
    <property type="entry name" value="FAD-bd_PCMH-like_sf"/>
</dbReference>
<name>A0AAV3PC62_LITER</name>
<dbReference type="Gene3D" id="3.30.465.10">
    <property type="match status" value="1"/>
</dbReference>
<evidence type="ECO:0000256" key="7">
    <source>
        <dbReference type="ARBA" id="ARBA00022827"/>
    </source>
</evidence>
<dbReference type="Gene3D" id="3.30.43.10">
    <property type="entry name" value="Uridine Diphospho-n-acetylenolpyruvylglucosamine Reductase, domain 2"/>
    <property type="match status" value="1"/>
</dbReference>
<evidence type="ECO:0000256" key="5">
    <source>
        <dbReference type="ARBA" id="ARBA00022630"/>
    </source>
</evidence>
<keyword evidence="5" id="KW-0285">Flavoprotein</keyword>
<evidence type="ECO:0000256" key="4">
    <source>
        <dbReference type="ARBA" id="ARBA00022589"/>
    </source>
</evidence>
<comment type="caution">
    <text evidence="11">The sequence shown here is derived from an EMBL/GenBank/DDBJ whole genome shotgun (WGS) entry which is preliminary data.</text>
</comment>
<dbReference type="InterPro" id="IPR006094">
    <property type="entry name" value="Oxid_FAD_bind_N"/>
</dbReference>
<dbReference type="Pfam" id="PF01565">
    <property type="entry name" value="FAD_binding_4"/>
    <property type="match status" value="1"/>
</dbReference>
<evidence type="ECO:0000256" key="6">
    <source>
        <dbReference type="ARBA" id="ARBA00022729"/>
    </source>
</evidence>
<keyword evidence="12" id="KW-1185">Reference proteome</keyword>
<comment type="similarity">
    <text evidence="3">Belongs to the oxygen-dependent FAD-linked oxidoreductase family.</text>
</comment>
<dbReference type="InterPro" id="IPR016166">
    <property type="entry name" value="FAD-bd_PCMH"/>
</dbReference>
<evidence type="ECO:0000256" key="1">
    <source>
        <dbReference type="ARBA" id="ARBA00001974"/>
    </source>
</evidence>
<dbReference type="Pfam" id="PF08031">
    <property type="entry name" value="BBE"/>
    <property type="match status" value="1"/>
</dbReference>
<feature type="chain" id="PRO_5043875877" description="FAD-binding PCMH-type domain-containing protein" evidence="9">
    <location>
        <begin position="24"/>
        <end position="534"/>
    </location>
</feature>
<evidence type="ECO:0000256" key="2">
    <source>
        <dbReference type="ARBA" id="ARBA00004913"/>
    </source>
</evidence>
<dbReference type="InterPro" id="IPR016169">
    <property type="entry name" value="FAD-bd_PCMH_sub2"/>
</dbReference>
<keyword evidence="7" id="KW-0274">FAD</keyword>
<evidence type="ECO:0000313" key="12">
    <source>
        <dbReference type="Proteomes" id="UP001454036"/>
    </source>
</evidence>
<dbReference type="GO" id="GO:0016491">
    <property type="term" value="F:oxidoreductase activity"/>
    <property type="evidence" value="ECO:0007669"/>
    <property type="project" value="InterPro"/>
</dbReference>
<dbReference type="Proteomes" id="UP001454036">
    <property type="component" value="Unassembled WGS sequence"/>
</dbReference>
<proteinExistence type="inferred from homology"/>
<dbReference type="SUPFAM" id="SSF56176">
    <property type="entry name" value="FAD-binding/transporter-associated domain-like"/>
    <property type="match status" value="1"/>
</dbReference>
<dbReference type="Gene3D" id="3.40.462.20">
    <property type="match status" value="1"/>
</dbReference>
<dbReference type="PANTHER" id="PTHR32448">
    <property type="entry name" value="OS08G0158400 PROTEIN"/>
    <property type="match status" value="1"/>
</dbReference>
<comment type="pathway">
    <text evidence="2">Alkaloid biosynthesis.</text>
</comment>
<feature type="domain" description="FAD-binding PCMH-type" evidence="10">
    <location>
        <begin position="77"/>
        <end position="251"/>
    </location>
</feature>
<dbReference type="AlphaFoldDB" id="A0AAV3PC62"/>
<dbReference type="InterPro" id="IPR016167">
    <property type="entry name" value="FAD-bd_PCMH_sub1"/>
</dbReference>
<dbReference type="PROSITE" id="PS51387">
    <property type="entry name" value="FAD_PCMH"/>
    <property type="match status" value="1"/>
</dbReference>
<sequence>MSTPSIALLFHLVSISIFAIASSSSHRTADPTEAFLKCLGLRNHSFVPNKSTYTRRDSGYSTILNLGINNLRFTSTSTPKPLVIVTPLDESQVPPVVQCAKDVDLEIRIRSGGHDYEGLSSVSQLPFVILDLMLLRSIDIDVASRTAWVQSGAIVGELYYKIAKASPILAFPAGVCPTIGIGGHLAGGAYGTLLRKYGLGADNVIDARIVDVNGSVLDRKTMGEDLFWAVRGGGGASFGIILSWKIKLVQVPKNVTVFTVTRTLQQNATGLIYKWQNIAHKFDTNLLMRAIFNRIGAVETGDATIGVYFNSVFLGGVDKLLPLLKKSFPELGVVKEDCTEMSWAQSILNFNGFSINEPLETLQNRSINPRRYFKAKSDYVTKPIPLSAFQGIWNLFFEKEATGAVVIFTPYGGKMKDISKSAIPFPYRSGNIYSIQHLVYWSEEENAKAENYIAWMRKLYSYFGAYVSNSPRAAYINYKDLDLGQNNLGNTSYNEANNRWGADYFNGNFKRLANVKTLVDPGNFFKNELSIPLL</sequence>
<dbReference type="EMBL" id="BAABME010001131">
    <property type="protein sequence ID" value="GAA0147753.1"/>
    <property type="molecule type" value="Genomic_DNA"/>
</dbReference>
<gene>
    <name evidence="11" type="ORF">LIER_07377</name>
</gene>
<accession>A0AAV3PC62</accession>
<reference evidence="11 12" key="1">
    <citation type="submission" date="2024-01" db="EMBL/GenBank/DDBJ databases">
        <title>The complete chloroplast genome sequence of Lithospermum erythrorhizon: insights into the phylogenetic relationship among Boraginaceae species and the maternal lineages of purple gromwells.</title>
        <authorList>
            <person name="Okada T."/>
            <person name="Watanabe K."/>
        </authorList>
    </citation>
    <scope>NUCLEOTIDE SEQUENCE [LARGE SCALE GENOMIC DNA]</scope>
</reference>
<dbReference type="GO" id="GO:0071949">
    <property type="term" value="F:FAD binding"/>
    <property type="evidence" value="ECO:0007669"/>
    <property type="project" value="InterPro"/>
</dbReference>
<keyword evidence="8" id="KW-0325">Glycoprotein</keyword>
<evidence type="ECO:0000259" key="10">
    <source>
        <dbReference type="PROSITE" id="PS51387"/>
    </source>
</evidence>
<evidence type="ECO:0000256" key="3">
    <source>
        <dbReference type="ARBA" id="ARBA00005466"/>
    </source>
</evidence>
<evidence type="ECO:0000313" key="11">
    <source>
        <dbReference type="EMBL" id="GAA0147753.1"/>
    </source>
</evidence>
<feature type="signal peptide" evidence="9">
    <location>
        <begin position="1"/>
        <end position="23"/>
    </location>
</feature>
<protein>
    <recommendedName>
        <fullName evidence="10">FAD-binding PCMH-type domain-containing protein</fullName>
    </recommendedName>
</protein>
<keyword evidence="4" id="KW-0017">Alkaloid metabolism</keyword>
<comment type="cofactor">
    <cofactor evidence="1">
        <name>FAD</name>
        <dbReference type="ChEBI" id="CHEBI:57692"/>
    </cofactor>
</comment>
<dbReference type="InterPro" id="IPR012951">
    <property type="entry name" value="BBE"/>
</dbReference>
<evidence type="ECO:0000256" key="8">
    <source>
        <dbReference type="ARBA" id="ARBA00023180"/>
    </source>
</evidence>